<dbReference type="Pfam" id="PF13639">
    <property type="entry name" value="zf-RING_2"/>
    <property type="match status" value="1"/>
</dbReference>
<dbReference type="GO" id="GO:0008270">
    <property type="term" value="F:zinc ion binding"/>
    <property type="evidence" value="ECO:0007669"/>
    <property type="project" value="UniProtKB-KW"/>
</dbReference>
<dbReference type="Pfam" id="PF14369">
    <property type="entry name" value="Zn_ribbon_19"/>
    <property type="match status" value="1"/>
</dbReference>
<dbReference type="AlphaFoldDB" id="A0ABD3EFH9"/>
<dbReference type="FunFam" id="3.30.40.10:FF:000022">
    <property type="entry name" value="E3 ubiquitin-protein ligase RING1-like"/>
    <property type="match status" value="1"/>
</dbReference>
<proteinExistence type="predicted"/>
<dbReference type="InterPro" id="IPR001841">
    <property type="entry name" value="Znf_RING"/>
</dbReference>
<dbReference type="EMBL" id="JAVIJP010000005">
    <property type="protein sequence ID" value="KAL3653183.1"/>
    <property type="molecule type" value="Genomic_DNA"/>
</dbReference>
<evidence type="ECO:0000259" key="10">
    <source>
        <dbReference type="PROSITE" id="PS50089"/>
    </source>
</evidence>
<evidence type="ECO:0000256" key="2">
    <source>
        <dbReference type="ARBA" id="ARBA00012483"/>
    </source>
</evidence>
<evidence type="ECO:0000256" key="7">
    <source>
        <dbReference type="ARBA" id="ARBA00022833"/>
    </source>
</evidence>
<dbReference type="GO" id="GO:0061630">
    <property type="term" value="F:ubiquitin protein ligase activity"/>
    <property type="evidence" value="ECO:0007669"/>
    <property type="project" value="UniProtKB-EC"/>
</dbReference>
<keyword evidence="5 8" id="KW-0863">Zinc-finger</keyword>
<dbReference type="SUPFAM" id="SSF57850">
    <property type="entry name" value="RING/U-box"/>
    <property type="match status" value="1"/>
</dbReference>
<evidence type="ECO:0000256" key="8">
    <source>
        <dbReference type="PROSITE-ProRule" id="PRU00175"/>
    </source>
</evidence>
<dbReference type="SMART" id="SM00184">
    <property type="entry name" value="RING"/>
    <property type="match status" value="1"/>
</dbReference>
<dbReference type="InterPro" id="IPR010543">
    <property type="entry name" value="DUF1117"/>
</dbReference>
<dbReference type="PROSITE" id="PS50089">
    <property type="entry name" value="ZF_RING_2"/>
    <property type="match status" value="1"/>
</dbReference>
<name>A0ABD3EFH9_9LAMI</name>
<keyword evidence="3" id="KW-0808">Transferase</keyword>
<keyword evidence="6" id="KW-0833">Ubl conjugation pathway</keyword>
<gene>
    <name evidence="11" type="ORF">CASFOL_002864</name>
</gene>
<keyword evidence="7" id="KW-0862">Zinc</keyword>
<keyword evidence="4" id="KW-0479">Metal-binding</keyword>
<dbReference type="EC" id="2.3.2.27" evidence="2"/>
<accession>A0ABD3EFH9</accession>
<organism evidence="11 12">
    <name type="scientific">Castilleja foliolosa</name>
    <dbReference type="NCBI Taxonomy" id="1961234"/>
    <lineage>
        <taxon>Eukaryota</taxon>
        <taxon>Viridiplantae</taxon>
        <taxon>Streptophyta</taxon>
        <taxon>Embryophyta</taxon>
        <taxon>Tracheophyta</taxon>
        <taxon>Spermatophyta</taxon>
        <taxon>Magnoliopsida</taxon>
        <taxon>eudicotyledons</taxon>
        <taxon>Gunneridae</taxon>
        <taxon>Pentapetalae</taxon>
        <taxon>asterids</taxon>
        <taxon>lamiids</taxon>
        <taxon>Lamiales</taxon>
        <taxon>Orobanchaceae</taxon>
        <taxon>Pedicularideae</taxon>
        <taxon>Castillejinae</taxon>
        <taxon>Castilleja</taxon>
    </lineage>
</organism>
<comment type="catalytic activity">
    <reaction evidence="1">
        <text>S-ubiquitinyl-[E2 ubiquitin-conjugating enzyme]-L-cysteine + [acceptor protein]-L-lysine = [E2 ubiquitin-conjugating enzyme]-L-cysteine + N(6)-ubiquitinyl-[acceptor protein]-L-lysine.</text>
        <dbReference type="EC" id="2.3.2.27"/>
    </reaction>
</comment>
<dbReference type="PANTHER" id="PTHR15710:SF114">
    <property type="entry name" value="RING-TYPE E3 UBIQUITIN TRANSFERASE"/>
    <property type="match status" value="1"/>
</dbReference>
<reference evidence="12" key="1">
    <citation type="journal article" date="2024" name="IScience">
        <title>Strigolactones Initiate the Formation of Haustorium-like Structures in Castilleja.</title>
        <authorList>
            <person name="Buerger M."/>
            <person name="Peterson D."/>
            <person name="Chory J."/>
        </authorList>
    </citation>
    <scope>NUCLEOTIDE SEQUENCE [LARGE SCALE GENOMIC DNA]</scope>
</reference>
<dbReference type="CDD" id="cd16667">
    <property type="entry name" value="RING-H2_RNF126-like"/>
    <property type="match status" value="1"/>
</dbReference>
<feature type="region of interest" description="Disordered" evidence="9">
    <location>
        <begin position="55"/>
        <end position="77"/>
    </location>
</feature>
<evidence type="ECO:0000313" key="11">
    <source>
        <dbReference type="EMBL" id="KAL3653183.1"/>
    </source>
</evidence>
<evidence type="ECO:0000256" key="6">
    <source>
        <dbReference type="ARBA" id="ARBA00022786"/>
    </source>
</evidence>
<dbReference type="InterPro" id="IPR013083">
    <property type="entry name" value="Znf_RING/FYVE/PHD"/>
</dbReference>
<evidence type="ECO:0000256" key="1">
    <source>
        <dbReference type="ARBA" id="ARBA00000900"/>
    </source>
</evidence>
<evidence type="ECO:0000256" key="3">
    <source>
        <dbReference type="ARBA" id="ARBA00022679"/>
    </source>
</evidence>
<dbReference type="InterPro" id="IPR039525">
    <property type="entry name" value="RNF126-like_zinc-ribbon"/>
</dbReference>
<sequence length="336" mass="36211">MDLTTESTPMAFSPSSYWCYQCTRIVPGASEDAAVVCPHCLGGFIQAVDPTDFTPPGGFSRRRRRGNGPSFNPLIVLRPPAGEGGERSYELFYDDGAGAGLRPLPSTMSESLLGSGFELMLDRLSQIGFSLWARPENPPASKRAVASLPTVQISSAHVDSDSHCAVCTDAFTLGSEAREMPCKHIYHPDCIFPWLDLHNSCPVCRHELPSDEMDGVSARSEAVGLSLWRLPGGGFAVGRFAGGGVGEMPAVYSELDGSMSLNGVVSRPEIEWGPWIAPPRSGRLRRFLGSIFRRAGRPVRRSGSLSGSGSGSIFSRYVLGRNRSRDTSSIPIEAEQ</sequence>
<dbReference type="Pfam" id="PF06547">
    <property type="entry name" value="DUF1117"/>
    <property type="match status" value="1"/>
</dbReference>
<feature type="domain" description="RING-type" evidence="10">
    <location>
        <begin position="164"/>
        <end position="205"/>
    </location>
</feature>
<evidence type="ECO:0000256" key="5">
    <source>
        <dbReference type="ARBA" id="ARBA00022771"/>
    </source>
</evidence>
<evidence type="ECO:0000256" key="4">
    <source>
        <dbReference type="ARBA" id="ARBA00022723"/>
    </source>
</evidence>
<keyword evidence="12" id="KW-1185">Reference proteome</keyword>
<dbReference type="PANTHER" id="PTHR15710">
    <property type="entry name" value="E3 UBIQUITIN-PROTEIN LIGASE PRAJA"/>
    <property type="match status" value="1"/>
</dbReference>
<comment type="caution">
    <text evidence="11">The sequence shown here is derived from an EMBL/GenBank/DDBJ whole genome shotgun (WGS) entry which is preliminary data.</text>
</comment>
<protein>
    <recommendedName>
        <fullName evidence="2">RING-type E3 ubiquitin transferase</fullName>
        <ecNumber evidence="2">2.3.2.27</ecNumber>
    </recommendedName>
</protein>
<dbReference type="Gene3D" id="3.30.40.10">
    <property type="entry name" value="Zinc/RING finger domain, C3HC4 (zinc finger)"/>
    <property type="match status" value="1"/>
</dbReference>
<evidence type="ECO:0000256" key="9">
    <source>
        <dbReference type="SAM" id="MobiDB-lite"/>
    </source>
</evidence>
<dbReference type="Proteomes" id="UP001632038">
    <property type="component" value="Unassembled WGS sequence"/>
</dbReference>
<evidence type="ECO:0000313" key="12">
    <source>
        <dbReference type="Proteomes" id="UP001632038"/>
    </source>
</evidence>